<gene>
    <name evidence="1" type="ORF">K3G42_018220</name>
</gene>
<dbReference type="Proteomes" id="UP000827872">
    <property type="component" value="Linkage Group LG02"/>
</dbReference>
<evidence type="ECO:0000313" key="1">
    <source>
        <dbReference type="EMBL" id="KAH8013369.1"/>
    </source>
</evidence>
<proteinExistence type="predicted"/>
<evidence type="ECO:0000313" key="2">
    <source>
        <dbReference type="Proteomes" id="UP000827872"/>
    </source>
</evidence>
<name>A0ACB8G2C7_9SAUR</name>
<keyword evidence="2" id="KW-1185">Reference proteome</keyword>
<dbReference type="EMBL" id="CM037615">
    <property type="protein sequence ID" value="KAH8013369.1"/>
    <property type="molecule type" value="Genomic_DNA"/>
</dbReference>
<protein>
    <submittedName>
        <fullName evidence="1">Uncharacterized protein</fullName>
    </submittedName>
</protein>
<comment type="caution">
    <text evidence="1">The sequence shown here is derived from an EMBL/GenBank/DDBJ whole genome shotgun (WGS) entry which is preliminary data.</text>
</comment>
<reference evidence="1" key="1">
    <citation type="submission" date="2021-08" db="EMBL/GenBank/DDBJ databases">
        <title>The first chromosome-level gecko genome reveals the dynamic sex chromosomes of Neotropical dwarf geckos (Sphaerodactylidae: Sphaerodactylus).</title>
        <authorList>
            <person name="Pinto B.J."/>
            <person name="Keating S.E."/>
            <person name="Gamble T."/>
        </authorList>
    </citation>
    <scope>NUCLEOTIDE SEQUENCE</scope>
    <source>
        <strain evidence="1">TG3544</strain>
    </source>
</reference>
<organism evidence="1 2">
    <name type="scientific">Sphaerodactylus townsendi</name>
    <dbReference type="NCBI Taxonomy" id="933632"/>
    <lineage>
        <taxon>Eukaryota</taxon>
        <taxon>Metazoa</taxon>
        <taxon>Chordata</taxon>
        <taxon>Craniata</taxon>
        <taxon>Vertebrata</taxon>
        <taxon>Euteleostomi</taxon>
        <taxon>Lepidosauria</taxon>
        <taxon>Squamata</taxon>
        <taxon>Bifurcata</taxon>
        <taxon>Gekkota</taxon>
        <taxon>Sphaerodactylidae</taxon>
        <taxon>Sphaerodactylus</taxon>
    </lineage>
</organism>
<accession>A0ACB8G2C7</accession>
<sequence>MQKRRRRKVCPLFSPPESKESAAAAASAGAQGLPRLRPAEGKGSQRGRAKACPSLPLPGRSRRRKAAVARERGAQGSAPPPPTPQKPQRTGRRGGTQAWALTPHHWPEPQRIAAAVAAAQGLPSIASPPPEAGKKGAREGYGAKACPRLHPLAEAGEQLPRRVAASLKACPAASLPCPAEAGEERRVAERLASSSQKPEERPQSGREWRAFASAPAASLAEPKLEERSQQRSGCQRLPSLLSPQKPEERAARRVAGARCLPRRLRPAEAGEERSQQREWRALWLFSLALTPRVSQKLVKKKGRSSVRPATLLPPPEPKKKGSASAAFRPAPASEAGNAGSA</sequence>